<dbReference type="Pfam" id="PF03171">
    <property type="entry name" value="2OG-FeII_Oxy"/>
    <property type="match status" value="1"/>
</dbReference>
<evidence type="ECO:0000313" key="14">
    <source>
        <dbReference type="EMBL" id="CAH2054099.1"/>
    </source>
</evidence>
<dbReference type="InterPro" id="IPR027443">
    <property type="entry name" value="IPNS-like_sf"/>
</dbReference>
<dbReference type="PROSITE" id="PS51471">
    <property type="entry name" value="FE2OG_OXY"/>
    <property type="match status" value="1"/>
</dbReference>
<evidence type="ECO:0000256" key="7">
    <source>
        <dbReference type="ARBA" id="ARBA00022964"/>
    </source>
</evidence>
<protein>
    <recommendedName>
        <fullName evidence="13">Fe2OG dioxygenase domain-containing protein</fullName>
    </recommendedName>
</protein>
<dbReference type="GO" id="GO:0120091">
    <property type="term" value="F:jasmonic acid hydrolase"/>
    <property type="evidence" value="ECO:0007669"/>
    <property type="project" value="UniProtKB-ARBA"/>
</dbReference>
<keyword evidence="4 11" id="KW-0479">Metal-binding</keyword>
<evidence type="ECO:0000256" key="8">
    <source>
        <dbReference type="ARBA" id="ARBA00023002"/>
    </source>
</evidence>
<feature type="compositionally biased region" description="Basic and acidic residues" evidence="12">
    <location>
        <begin position="18"/>
        <end position="58"/>
    </location>
</feature>
<evidence type="ECO:0000256" key="4">
    <source>
        <dbReference type="ARBA" id="ARBA00022723"/>
    </source>
</evidence>
<evidence type="ECO:0000256" key="6">
    <source>
        <dbReference type="ARBA" id="ARBA00022821"/>
    </source>
</evidence>
<evidence type="ECO:0000256" key="3">
    <source>
        <dbReference type="ARBA" id="ARBA00008056"/>
    </source>
</evidence>
<dbReference type="FunFam" id="2.60.120.330:FF:000008">
    <property type="entry name" value="Jasmonate-regulated gene 21"/>
    <property type="match status" value="1"/>
</dbReference>
<keyword evidence="7" id="KW-0223">Dioxygenase</keyword>
<comment type="cofactor">
    <cofactor evidence="2">
        <name>L-ascorbate</name>
        <dbReference type="ChEBI" id="CHEBI:38290"/>
    </cofactor>
</comment>
<accession>A0AAU9RZX5</accession>
<keyword evidence="8 11" id="KW-0560">Oxidoreductase</keyword>
<name>A0AAU9RZX5_THLAR</name>
<dbReference type="GO" id="GO:1900366">
    <property type="term" value="P:negative regulation of defense response to insect"/>
    <property type="evidence" value="ECO:0007669"/>
    <property type="project" value="UniProtKB-ARBA"/>
</dbReference>
<dbReference type="AlphaFoldDB" id="A0AAU9RZX5"/>
<dbReference type="EMBL" id="OU466859">
    <property type="protein sequence ID" value="CAH2054099.1"/>
    <property type="molecule type" value="Genomic_DNA"/>
</dbReference>
<proteinExistence type="inferred from homology"/>
<evidence type="ECO:0000256" key="5">
    <source>
        <dbReference type="ARBA" id="ARBA00022819"/>
    </source>
</evidence>
<comment type="catalytic activity">
    <reaction evidence="10">
        <text>jasmonate + 2-oxoglutarate + O2 = (1R,2R)-12-hydroxyjasmonate + succinate + CO2</text>
        <dbReference type="Rhea" id="RHEA:67144"/>
        <dbReference type="ChEBI" id="CHEBI:15379"/>
        <dbReference type="ChEBI" id="CHEBI:16526"/>
        <dbReference type="ChEBI" id="CHEBI:16810"/>
        <dbReference type="ChEBI" id="CHEBI:30031"/>
        <dbReference type="ChEBI" id="CHEBI:58431"/>
        <dbReference type="ChEBI" id="CHEBI:132022"/>
    </reaction>
    <physiologicalReaction direction="left-to-right" evidence="10">
        <dbReference type="Rhea" id="RHEA:67145"/>
    </physiologicalReaction>
</comment>
<dbReference type="InterPro" id="IPR026992">
    <property type="entry name" value="DIOX_N"/>
</dbReference>
<dbReference type="GO" id="GO:2000022">
    <property type="term" value="P:regulation of jasmonic acid mediated signaling pathway"/>
    <property type="evidence" value="ECO:0007669"/>
    <property type="project" value="UniProtKB-ARBA"/>
</dbReference>
<evidence type="ECO:0000256" key="9">
    <source>
        <dbReference type="ARBA" id="ARBA00023004"/>
    </source>
</evidence>
<dbReference type="GO" id="GO:0006952">
    <property type="term" value="P:defense response"/>
    <property type="evidence" value="ECO:0007669"/>
    <property type="project" value="UniProtKB-KW"/>
</dbReference>
<dbReference type="GO" id="GO:0051213">
    <property type="term" value="F:dioxygenase activity"/>
    <property type="evidence" value="ECO:0007669"/>
    <property type="project" value="UniProtKB-KW"/>
</dbReference>
<comment type="cofactor">
    <cofactor evidence="1">
        <name>Fe(2+)</name>
        <dbReference type="ChEBI" id="CHEBI:29033"/>
    </cofactor>
</comment>
<dbReference type="PANTHER" id="PTHR47991">
    <property type="entry name" value="OXOGLUTARATE/IRON-DEPENDENT DIOXYGENASE"/>
    <property type="match status" value="1"/>
</dbReference>
<keyword evidence="15" id="KW-1185">Reference proteome</keyword>
<organism evidence="14 15">
    <name type="scientific">Thlaspi arvense</name>
    <name type="common">Field penny-cress</name>
    <dbReference type="NCBI Taxonomy" id="13288"/>
    <lineage>
        <taxon>Eukaryota</taxon>
        <taxon>Viridiplantae</taxon>
        <taxon>Streptophyta</taxon>
        <taxon>Embryophyta</taxon>
        <taxon>Tracheophyta</taxon>
        <taxon>Spermatophyta</taxon>
        <taxon>Magnoliopsida</taxon>
        <taxon>eudicotyledons</taxon>
        <taxon>Gunneridae</taxon>
        <taxon>Pentapetalae</taxon>
        <taxon>rosids</taxon>
        <taxon>malvids</taxon>
        <taxon>Brassicales</taxon>
        <taxon>Brassicaceae</taxon>
        <taxon>Thlaspideae</taxon>
        <taxon>Thlaspi</taxon>
    </lineage>
</organism>
<evidence type="ECO:0000256" key="11">
    <source>
        <dbReference type="RuleBase" id="RU003682"/>
    </source>
</evidence>
<dbReference type="Pfam" id="PF14226">
    <property type="entry name" value="DIOX_N"/>
    <property type="match status" value="1"/>
</dbReference>
<feature type="region of interest" description="Disordered" evidence="12">
    <location>
        <begin position="1"/>
        <end position="58"/>
    </location>
</feature>
<evidence type="ECO:0000313" key="15">
    <source>
        <dbReference type="Proteomes" id="UP000836841"/>
    </source>
</evidence>
<keyword evidence="6" id="KW-0611">Plant defense</keyword>
<dbReference type="Proteomes" id="UP000836841">
    <property type="component" value="Chromosome 3"/>
</dbReference>
<evidence type="ECO:0000256" key="1">
    <source>
        <dbReference type="ARBA" id="ARBA00001954"/>
    </source>
</evidence>
<dbReference type="GO" id="GO:1900150">
    <property type="term" value="P:regulation of defense response to fungus"/>
    <property type="evidence" value="ECO:0007669"/>
    <property type="project" value="UniProtKB-ARBA"/>
</dbReference>
<comment type="similarity">
    <text evidence="3 11">Belongs to the iron/ascorbate-dependent oxidoreductase family.</text>
</comment>
<dbReference type="InterPro" id="IPR005123">
    <property type="entry name" value="Oxoglu/Fe-dep_dioxygenase_dom"/>
</dbReference>
<dbReference type="Gene3D" id="2.60.120.330">
    <property type="entry name" value="B-lactam Antibiotic, Isopenicillin N Synthase, Chain"/>
    <property type="match status" value="1"/>
</dbReference>
<dbReference type="SUPFAM" id="SSF51197">
    <property type="entry name" value="Clavaminate synthase-like"/>
    <property type="match status" value="1"/>
</dbReference>
<dbReference type="InterPro" id="IPR050295">
    <property type="entry name" value="Plant_2OG-oxidoreductases"/>
</dbReference>
<evidence type="ECO:0000259" key="13">
    <source>
        <dbReference type="PROSITE" id="PS51471"/>
    </source>
</evidence>
<feature type="domain" description="Fe2OG dioxygenase" evidence="13">
    <location>
        <begin position="258"/>
        <end position="351"/>
    </location>
</feature>
<sequence length="411" mass="46904">MNHEDEIKNNSEVTIKADTTDKVEMKTKNKNDLKEQEQEVKIDNIGDQDKNKNGLDEKWPEPIVRVQSLAESNLTTFPDSYIKPPSQRPQTTTVNYQPEPDAINIPVVDLDSLFSGNEDDKERVSEACREFGFFQVINHGVKPELMDAAREAWRMFFNLPIEAKEVYSNSPKTYEGYGSRLGVEKGAILDWNDYYFLHFLPLFLKDLNKWPSLPSNIRELMDEYGEELVKLGERLMKVLSSNLGLKEEQLQEAFGGEDVGACMRVNYYPKCPRPELALGLSPHSDPGGITILLPDDQVVGLQVRHGDTWITVNPLPHAFIIISNSIYKSSEHRVIVNSQKERVSLAFFYNPKSDIPIQPMQQLVSSSNPPLYPPMTFDQYRLFIRTQGPRGKSYVESHVSPRYTSENVPFS</sequence>
<dbReference type="GO" id="GO:0046872">
    <property type="term" value="F:metal ion binding"/>
    <property type="evidence" value="ECO:0007669"/>
    <property type="project" value="UniProtKB-KW"/>
</dbReference>
<keyword evidence="9 11" id="KW-0408">Iron</keyword>
<gene>
    <name evidence="14" type="ORF">TAV2_LOCUS9867</name>
</gene>
<dbReference type="InterPro" id="IPR044861">
    <property type="entry name" value="IPNS-like_FE2OG_OXY"/>
</dbReference>
<evidence type="ECO:0000256" key="10">
    <source>
        <dbReference type="ARBA" id="ARBA00052139"/>
    </source>
</evidence>
<keyword evidence="5" id="KW-1184">Jasmonic acid signaling pathway</keyword>
<reference evidence="14 15" key="1">
    <citation type="submission" date="2022-03" db="EMBL/GenBank/DDBJ databases">
        <authorList>
            <person name="Nunn A."/>
            <person name="Chopra R."/>
            <person name="Nunn A."/>
            <person name="Contreras Garrido A."/>
        </authorList>
    </citation>
    <scope>NUCLEOTIDE SEQUENCE [LARGE SCALE GENOMIC DNA]</scope>
</reference>
<evidence type="ECO:0000256" key="12">
    <source>
        <dbReference type="SAM" id="MobiDB-lite"/>
    </source>
</evidence>
<evidence type="ECO:0000256" key="2">
    <source>
        <dbReference type="ARBA" id="ARBA00001961"/>
    </source>
</evidence>